<keyword evidence="1" id="KW-0378">Hydrolase</keyword>
<dbReference type="GO" id="GO:0016787">
    <property type="term" value="F:hydrolase activity"/>
    <property type="evidence" value="ECO:0007669"/>
    <property type="project" value="UniProtKB-KW"/>
</dbReference>
<organism evidence="1 2">
    <name type="scientific">Bacillus mycoides</name>
    <dbReference type="NCBI Taxonomy" id="1405"/>
    <lineage>
        <taxon>Bacteria</taxon>
        <taxon>Bacillati</taxon>
        <taxon>Bacillota</taxon>
        <taxon>Bacilli</taxon>
        <taxon>Bacillales</taxon>
        <taxon>Bacillaceae</taxon>
        <taxon>Bacillus</taxon>
        <taxon>Bacillus cereus group</taxon>
    </lineage>
</organism>
<dbReference type="Proteomes" id="UP000192932">
    <property type="component" value="Chromosome"/>
</dbReference>
<dbReference type="AlphaFoldDB" id="A0A1W6A2R7"/>
<sequence>MDNDLQKKIDILGLKVMDEKAYNKYLEPYKKENNKAGIDVDRFKYYKLYGEHHVLYSMEYLERTSMEELLEKDKNNYSFFVKE</sequence>
<name>A0A1W6A2R7_BACMY</name>
<evidence type="ECO:0000313" key="1">
    <source>
        <dbReference type="EMBL" id="ARJ20105.1"/>
    </source>
</evidence>
<dbReference type="EMBL" id="CP020743">
    <property type="protein sequence ID" value="ARJ20105.1"/>
    <property type="molecule type" value="Genomic_DNA"/>
</dbReference>
<gene>
    <name evidence="1" type="ORF">B7492_02005</name>
</gene>
<reference evidence="1 2" key="1">
    <citation type="submission" date="2017-04" db="EMBL/GenBank/DDBJ databases">
        <title>The Characteristic of a Fine Plant Growth-Promoting Rhizobacteria Bacillus mycoides Gnyt1 and its Whole Genome Sequencing Analysis.</title>
        <authorList>
            <person name="Li J.H."/>
            <person name="Yao T."/>
        </authorList>
    </citation>
    <scope>NUCLEOTIDE SEQUENCE [LARGE SCALE GENOMIC DNA]</scope>
    <source>
        <strain evidence="1 2">Gnyt1</strain>
    </source>
</reference>
<accession>A0A1W6A2R7</accession>
<dbReference type="RefSeq" id="WP_085308798.1">
    <property type="nucleotide sequence ID" value="NZ_CP020743.1"/>
</dbReference>
<protein>
    <submittedName>
        <fullName evidence="1">Hydrolase</fullName>
    </submittedName>
</protein>
<evidence type="ECO:0000313" key="2">
    <source>
        <dbReference type="Proteomes" id="UP000192932"/>
    </source>
</evidence>
<proteinExistence type="predicted"/>